<gene>
    <name evidence="1" type="ORF">HTEP1355_LOCUS4160</name>
</gene>
<reference evidence="1" key="1">
    <citation type="submission" date="2021-01" db="EMBL/GenBank/DDBJ databases">
        <authorList>
            <person name="Corre E."/>
            <person name="Pelletier E."/>
            <person name="Niang G."/>
            <person name="Scheremetjew M."/>
            <person name="Finn R."/>
            <person name="Kale V."/>
            <person name="Holt S."/>
            <person name="Cochrane G."/>
            <person name="Meng A."/>
            <person name="Brown T."/>
            <person name="Cohen L."/>
        </authorList>
    </citation>
    <scope>NUCLEOTIDE SEQUENCE</scope>
    <source>
        <strain evidence="1">CCMP443</strain>
    </source>
</reference>
<protein>
    <submittedName>
        <fullName evidence="1">Uncharacterized protein</fullName>
    </submittedName>
</protein>
<dbReference type="AlphaFoldDB" id="A0A7S0VGU9"/>
<dbReference type="EMBL" id="HBFN01007092">
    <property type="protein sequence ID" value="CAD8785681.1"/>
    <property type="molecule type" value="Transcribed_RNA"/>
</dbReference>
<name>A0A7S0VGU9_9CRYP</name>
<organism evidence="1">
    <name type="scientific">Hemiselmis tepida</name>
    <dbReference type="NCBI Taxonomy" id="464990"/>
    <lineage>
        <taxon>Eukaryota</taxon>
        <taxon>Cryptophyceae</taxon>
        <taxon>Cryptomonadales</taxon>
        <taxon>Hemiselmidaceae</taxon>
        <taxon>Hemiselmis</taxon>
    </lineage>
</organism>
<accession>A0A7S0VGU9</accession>
<sequence length="128" mass="14929">MPPDARRPRGRTGLRPVTGAQMLYKRQLDTGEDYYSAIQAPDKYYSWPWLRDGKYYDSARYGVVDVFSDKPEYGKQVYERRPYDEHGDKAFDVDMSVADPCYDDDGIDCYRETFDAKTGYPLPLEPEK</sequence>
<evidence type="ECO:0000313" key="1">
    <source>
        <dbReference type="EMBL" id="CAD8785681.1"/>
    </source>
</evidence>
<proteinExistence type="predicted"/>